<dbReference type="InterPro" id="IPR002850">
    <property type="entry name" value="PIN_toxin-like"/>
</dbReference>
<dbReference type="PANTHER" id="PTHR34610:SF3">
    <property type="entry name" value="SSL7007 PROTEIN"/>
    <property type="match status" value="1"/>
</dbReference>
<organism evidence="2 3">
    <name type="scientific">Roseateles amylovorans</name>
    <dbReference type="NCBI Taxonomy" id="2978473"/>
    <lineage>
        <taxon>Bacteria</taxon>
        <taxon>Pseudomonadati</taxon>
        <taxon>Pseudomonadota</taxon>
        <taxon>Betaproteobacteria</taxon>
        <taxon>Burkholderiales</taxon>
        <taxon>Sphaerotilaceae</taxon>
        <taxon>Roseateles</taxon>
    </lineage>
</organism>
<dbReference type="Proteomes" id="UP001064933">
    <property type="component" value="Chromosome"/>
</dbReference>
<sequence>MHAPQPPQQLVSPVLVLDTQIVMDWVVFGEASLSPLIDDIESGRLRWIATQAMKGELVHVIARGVAASYAPDLQRVNDVFSRHCQFVEAPILGMARPRCSDPDDQKFIDLALAQCALQPTCLISRDRAVLKVARRAAKLGLDILSPGAWLARRSSLD</sequence>
<evidence type="ECO:0000313" key="3">
    <source>
        <dbReference type="Proteomes" id="UP001064933"/>
    </source>
</evidence>
<name>A0ABY6B6T6_9BURK</name>
<dbReference type="InterPro" id="IPR029060">
    <property type="entry name" value="PIN-like_dom_sf"/>
</dbReference>
<evidence type="ECO:0000313" key="2">
    <source>
        <dbReference type="EMBL" id="UXH78920.1"/>
    </source>
</evidence>
<gene>
    <name evidence="2" type="ORF">N4261_02985</name>
</gene>
<feature type="domain" description="PIN" evidence="1">
    <location>
        <begin position="15"/>
        <end position="128"/>
    </location>
</feature>
<evidence type="ECO:0000259" key="1">
    <source>
        <dbReference type="Pfam" id="PF13470"/>
    </source>
</evidence>
<dbReference type="Pfam" id="PF13470">
    <property type="entry name" value="PIN_3"/>
    <property type="match status" value="1"/>
</dbReference>
<dbReference type="EMBL" id="CP104562">
    <property type="protein sequence ID" value="UXH78920.1"/>
    <property type="molecule type" value="Genomic_DNA"/>
</dbReference>
<dbReference type="RefSeq" id="WP_261758750.1">
    <property type="nucleotide sequence ID" value="NZ_CP104562.2"/>
</dbReference>
<accession>A0ABY6B6T6</accession>
<keyword evidence="3" id="KW-1185">Reference proteome</keyword>
<dbReference type="InterPro" id="IPR002716">
    <property type="entry name" value="PIN_dom"/>
</dbReference>
<proteinExistence type="predicted"/>
<reference evidence="2" key="1">
    <citation type="submission" date="2022-10" db="EMBL/GenBank/DDBJ databases">
        <title>Characterization and whole genome sequencing of a new Roseateles species, isolated from fresh water.</title>
        <authorList>
            <person name="Guliayeva D.Y."/>
            <person name="Akhremchuk A.E."/>
            <person name="Sikolenko M.A."/>
            <person name="Valentovich L.N."/>
            <person name="Sidarenka A.V."/>
        </authorList>
    </citation>
    <scope>NUCLEOTIDE SEQUENCE</scope>
    <source>
        <strain evidence="2">BIM B-1768</strain>
    </source>
</reference>
<dbReference type="SUPFAM" id="SSF88723">
    <property type="entry name" value="PIN domain-like"/>
    <property type="match status" value="1"/>
</dbReference>
<dbReference type="PANTHER" id="PTHR34610">
    <property type="entry name" value="SSL7007 PROTEIN"/>
    <property type="match status" value="1"/>
</dbReference>
<protein>
    <submittedName>
        <fullName evidence="2">PIN domain-containing protein</fullName>
    </submittedName>
</protein>